<proteinExistence type="predicted"/>
<keyword evidence="3" id="KW-1185">Reference proteome</keyword>
<sequence>MNNNTKKITIASVESFTGGAFSAKIVSTPGASAYFKGSLVTYWNEIKEKLNVDTSLGVVNEKVALSMALNGKKFFNVDYCFAFTGNAGPDVLDQKPVGEVYIAINDKVIKLLLKGNRKEIINQAVEYAYNEFLRLKI</sequence>
<evidence type="ECO:0000313" key="3">
    <source>
        <dbReference type="Proteomes" id="UP001179842"/>
    </source>
</evidence>
<reference evidence="2" key="1">
    <citation type="submission" date="2023-04" db="EMBL/GenBank/DDBJ databases">
        <title>Completed genome of Mycoplasma lagogenitalium type strain 12MS.</title>
        <authorList>
            <person name="Spergser J."/>
        </authorList>
    </citation>
    <scope>NUCLEOTIDE SEQUENCE</scope>
    <source>
        <strain evidence="2">12MS</strain>
    </source>
</reference>
<gene>
    <name evidence="2" type="ORF">QEG99_03965</name>
</gene>
<protein>
    <submittedName>
        <fullName evidence="2">CinA family protein</fullName>
    </submittedName>
</protein>
<dbReference type="Pfam" id="PF02464">
    <property type="entry name" value="CinA"/>
    <property type="match status" value="1"/>
</dbReference>
<dbReference type="InterPro" id="IPR036653">
    <property type="entry name" value="CinA-like_C"/>
</dbReference>
<feature type="domain" description="CinA C-terminal" evidence="1">
    <location>
        <begin position="5"/>
        <end position="133"/>
    </location>
</feature>
<dbReference type="Proteomes" id="UP001179842">
    <property type="component" value="Chromosome"/>
</dbReference>
<dbReference type="Gene3D" id="3.90.950.20">
    <property type="entry name" value="CinA-like"/>
    <property type="match status" value="1"/>
</dbReference>
<name>A0ABY8LTM6_9BACT</name>
<organism evidence="2 3">
    <name type="scientific">Mesomycoplasma lagogenitalium</name>
    <dbReference type="NCBI Taxonomy" id="171286"/>
    <lineage>
        <taxon>Bacteria</taxon>
        <taxon>Bacillati</taxon>
        <taxon>Mycoplasmatota</taxon>
        <taxon>Mycoplasmoidales</taxon>
        <taxon>Metamycoplasmataceae</taxon>
        <taxon>Mesomycoplasma</taxon>
    </lineage>
</organism>
<dbReference type="NCBIfam" id="TIGR00199">
    <property type="entry name" value="PncC_domain"/>
    <property type="match status" value="1"/>
</dbReference>
<dbReference type="SUPFAM" id="SSF142433">
    <property type="entry name" value="CinA-like"/>
    <property type="match status" value="1"/>
</dbReference>
<dbReference type="InterPro" id="IPR008136">
    <property type="entry name" value="CinA_C"/>
</dbReference>
<evidence type="ECO:0000259" key="1">
    <source>
        <dbReference type="Pfam" id="PF02464"/>
    </source>
</evidence>
<evidence type="ECO:0000313" key="2">
    <source>
        <dbReference type="EMBL" id="WGI36591.1"/>
    </source>
</evidence>
<dbReference type="EMBL" id="CP122979">
    <property type="protein sequence ID" value="WGI36591.1"/>
    <property type="molecule type" value="Genomic_DNA"/>
</dbReference>
<accession>A0ABY8LTM6</accession>
<dbReference type="RefSeq" id="WP_280101892.1">
    <property type="nucleotide sequence ID" value="NZ_CP122979.1"/>
</dbReference>